<feature type="binding site" evidence="5">
    <location>
        <position position="257"/>
    </location>
    <ligand>
        <name>Zn(2+)</name>
        <dbReference type="ChEBI" id="CHEBI:29105"/>
        <label>1</label>
    </ligand>
</feature>
<comment type="caution">
    <text evidence="7">The sequence shown here is derived from an EMBL/GenBank/DDBJ whole genome shotgun (WGS) entry which is preliminary data.</text>
</comment>
<evidence type="ECO:0000256" key="5">
    <source>
        <dbReference type="PIRSR" id="PIRSR623088-3"/>
    </source>
</evidence>
<evidence type="ECO:0000259" key="6">
    <source>
        <dbReference type="PROSITE" id="PS51845"/>
    </source>
</evidence>
<gene>
    <name evidence="7" type="primary">PDE1B_8</name>
    <name evidence="7" type="ORF">FOL47_010533</name>
</gene>
<evidence type="ECO:0000313" key="8">
    <source>
        <dbReference type="Proteomes" id="UP000591131"/>
    </source>
</evidence>
<dbReference type="GO" id="GO:0007165">
    <property type="term" value="P:signal transduction"/>
    <property type="evidence" value="ECO:0007669"/>
    <property type="project" value="InterPro"/>
</dbReference>
<dbReference type="PROSITE" id="PS51845">
    <property type="entry name" value="PDEASE_I_2"/>
    <property type="match status" value="1"/>
</dbReference>
<dbReference type="InterPro" id="IPR023088">
    <property type="entry name" value="PDEase"/>
</dbReference>
<dbReference type="EMBL" id="JAAPAO010000082">
    <property type="protein sequence ID" value="KAF4673480.1"/>
    <property type="molecule type" value="Genomic_DNA"/>
</dbReference>
<proteinExistence type="predicted"/>
<dbReference type="InterPro" id="IPR023174">
    <property type="entry name" value="PDEase_CS"/>
</dbReference>
<dbReference type="InterPro" id="IPR002073">
    <property type="entry name" value="PDEase_catalytic_dom"/>
</dbReference>
<feature type="active site" description="Proton donor" evidence="3">
    <location>
        <position position="125"/>
    </location>
</feature>
<keyword evidence="1 5" id="KW-0479">Metal-binding</keyword>
<dbReference type="CDD" id="cd00077">
    <property type="entry name" value="HDc"/>
    <property type="match status" value="1"/>
</dbReference>
<dbReference type="GO" id="GO:0004114">
    <property type="term" value="F:3',5'-cyclic-nucleotide phosphodiesterase activity"/>
    <property type="evidence" value="ECO:0007669"/>
    <property type="project" value="InterPro"/>
</dbReference>
<sequence>MVMPCSPTSSSASCFGNFMTVTCEVFKAKRLSSVSSISTQDSDGCQSLEASELERAVTDFNWNIFNFVDTLRDPTSEVLKSVGQFLFKRAMNTDDHDFHDEGEWYPKAVKWLVLVQEAYNDVPFHNVIHASDVAIALDHLLQIFEPNLDPLDALACYCAALAHDVYHPGFSNRYVIATSDSIEGDTHPLETMHAKEAVRMLNDSGMAEVLGDERVQLINRMIMATDMQQHDMWVEKAMSMACLPKEDLLCLLLHAADISNPARSREVMQQWSIRCLTEFWHEGDLFRDRGLEVPPTLPSRPLSNVELAKQQLGFSKYFVRPLLAAMCDSAWTWLDNIDDNIKSREALIKAYAVTAL</sequence>
<protein>
    <submittedName>
        <fullName evidence="7">Calcium/calmodulin-dependent 3',5'-cyclic nucleotide phosphodiesterase 1B</fullName>
    </submittedName>
</protein>
<dbReference type="OrthoDB" id="189220at2759"/>
<dbReference type="InterPro" id="IPR036971">
    <property type="entry name" value="PDEase_catalytic_dom_sf"/>
</dbReference>
<dbReference type="Gene3D" id="1.10.1300.10">
    <property type="entry name" value="3'5'-cyclic nucleotide phosphodiesterase, catalytic domain"/>
    <property type="match status" value="1"/>
</dbReference>
<dbReference type="GO" id="GO:0046872">
    <property type="term" value="F:metal ion binding"/>
    <property type="evidence" value="ECO:0007669"/>
    <property type="project" value="UniProtKB-KW"/>
</dbReference>
<dbReference type="InterPro" id="IPR003607">
    <property type="entry name" value="HD/PDEase_dom"/>
</dbReference>
<dbReference type="PANTHER" id="PTHR11347">
    <property type="entry name" value="CYCLIC NUCLEOTIDE PHOSPHODIESTERASE"/>
    <property type="match status" value="1"/>
</dbReference>
<feature type="binding site" evidence="4">
    <location>
        <position position="257"/>
    </location>
    <ligand>
        <name>AMP</name>
        <dbReference type="ChEBI" id="CHEBI:456215"/>
    </ligand>
</feature>
<dbReference type="SMART" id="SM00471">
    <property type="entry name" value="HDc"/>
    <property type="match status" value="1"/>
</dbReference>
<keyword evidence="2" id="KW-0378">Hydrolase</keyword>
<dbReference type="AlphaFoldDB" id="A0A7J6MQG6"/>
<feature type="domain" description="PDEase" evidence="6">
    <location>
        <begin position="41"/>
        <end position="355"/>
    </location>
</feature>
<evidence type="ECO:0000313" key="7">
    <source>
        <dbReference type="EMBL" id="KAF4673480.1"/>
    </source>
</evidence>
<reference evidence="7 8" key="1">
    <citation type="submission" date="2020-04" db="EMBL/GenBank/DDBJ databases">
        <title>Perkinsus chesapeaki whole genome sequence.</title>
        <authorList>
            <person name="Bogema D.R."/>
        </authorList>
    </citation>
    <scope>NUCLEOTIDE SEQUENCE [LARGE SCALE GENOMIC DNA]</scope>
    <source>
        <strain evidence="7">ATCC PRA-425</strain>
    </source>
</reference>
<evidence type="ECO:0000256" key="2">
    <source>
        <dbReference type="ARBA" id="ARBA00022801"/>
    </source>
</evidence>
<feature type="binding site" evidence="5">
    <location>
        <position position="164"/>
    </location>
    <ligand>
        <name>Zn(2+)</name>
        <dbReference type="ChEBI" id="CHEBI:29105"/>
        <label>1</label>
    </ligand>
</feature>
<feature type="binding site" evidence="5">
    <location>
        <position position="129"/>
    </location>
    <ligand>
        <name>Zn(2+)</name>
        <dbReference type="ChEBI" id="CHEBI:29105"/>
        <label>1</label>
    </ligand>
</feature>
<name>A0A7J6MQG6_PERCH</name>
<feature type="binding site" evidence="4">
    <location>
        <position position="164"/>
    </location>
    <ligand>
        <name>AMP</name>
        <dbReference type="ChEBI" id="CHEBI:456215"/>
    </ligand>
</feature>
<feature type="binding site" evidence="5">
    <location>
        <position position="163"/>
    </location>
    <ligand>
        <name>Zn(2+)</name>
        <dbReference type="ChEBI" id="CHEBI:29105"/>
        <label>1</label>
    </ligand>
</feature>
<evidence type="ECO:0000256" key="4">
    <source>
        <dbReference type="PIRSR" id="PIRSR623088-2"/>
    </source>
</evidence>
<dbReference type="PROSITE" id="PS00126">
    <property type="entry name" value="PDEASE_I_1"/>
    <property type="match status" value="1"/>
</dbReference>
<accession>A0A7J6MQG6</accession>
<feature type="binding site" evidence="5">
    <location>
        <position position="164"/>
    </location>
    <ligand>
        <name>Zn(2+)</name>
        <dbReference type="ChEBI" id="CHEBI:29105"/>
        <label>2</label>
    </ligand>
</feature>
<feature type="binding site" evidence="4">
    <location>
        <begin position="125"/>
        <end position="129"/>
    </location>
    <ligand>
        <name>AMP</name>
        <dbReference type="ChEBI" id="CHEBI:456215"/>
    </ligand>
</feature>
<organism evidence="7 8">
    <name type="scientific">Perkinsus chesapeaki</name>
    <name type="common">Clam parasite</name>
    <name type="synonym">Perkinsus andrewsi</name>
    <dbReference type="NCBI Taxonomy" id="330153"/>
    <lineage>
        <taxon>Eukaryota</taxon>
        <taxon>Sar</taxon>
        <taxon>Alveolata</taxon>
        <taxon>Perkinsozoa</taxon>
        <taxon>Perkinsea</taxon>
        <taxon>Perkinsida</taxon>
        <taxon>Perkinsidae</taxon>
        <taxon>Perkinsus</taxon>
    </lineage>
</organism>
<feature type="binding site" evidence="4">
    <location>
        <position position="311"/>
    </location>
    <ligand>
        <name>AMP</name>
        <dbReference type="ChEBI" id="CHEBI:456215"/>
    </ligand>
</feature>
<keyword evidence="8" id="KW-1185">Reference proteome</keyword>
<evidence type="ECO:0000256" key="1">
    <source>
        <dbReference type="ARBA" id="ARBA00022723"/>
    </source>
</evidence>
<dbReference type="SUPFAM" id="SSF109604">
    <property type="entry name" value="HD-domain/PDEase-like"/>
    <property type="match status" value="1"/>
</dbReference>
<dbReference type="PRINTS" id="PR00387">
    <property type="entry name" value="PDIESTERASE1"/>
</dbReference>
<dbReference type="Pfam" id="PF00233">
    <property type="entry name" value="PDEase_I"/>
    <property type="match status" value="1"/>
</dbReference>
<evidence type="ECO:0000256" key="3">
    <source>
        <dbReference type="PIRSR" id="PIRSR623088-1"/>
    </source>
</evidence>
<dbReference type="Proteomes" id="UP000591131">
    <property type="component" value="Unassembled WGS sequence"/>
</dbReference>